<protein>
    <recommendedName>
        <fullName evidence="13">Nuclear receptor</fullName>
    </recommendedName>
</protein>
<dbReference type="PROSITE" id="PS51843">
    <property type="entry name" value="NR_LBD"/>
    <property type="match status" value="1"/>
</dbReference>
<sequence>QMAEIAGCSRQCLVCTVLITATHLGMDTCRACSSFFKRTKTTGKKYPCRQGDRQCVVLNGKMTCRGCRFDKCVAIGMEYNGPLRERRKAAVPILQRIKEEWRTSVERRLVQELRIIKNHGGYKRCPHPTQELYDAHHETCYEIYEVFIIEAYVFFKNVFPAFAELNEREQELIFKDYIAKMSMVEGYHRTKQIWGGFKRYMMCSILTCHDRESFGSHEQMQACENSSFLISYAQSHIEEQNALFLPMFNKCSITDEEYYALIALVMSELDSACDISEEAQVILDRYRHEVLEDLQLHYQNEMGLRDYSTRLGNLMSLNHAIQECKSNFKIFFRFFSTVFDVFVTDNKIKDFFL</sequence>
<evidence type="ECO:0000256" key="4">
    <source>
        <dbReference type="ARBA" id="ARBA00023015"/>
    </source>
</evidence>
<dbReference type="Proteomes" id="UP001432027">
    <property type="component" value="Unassembled WGS sequence"/>
</dbReference>
<keyword evidence="8" id="KW-0539">Nucleus</keyword>
<evidence type="ECO:0000256" key="5">
    <source>
        <dbReference type="ARBA" id="ARBA00023125"/>
    </source>
</evidence>
<dbReference type="InterPro" id="IPR013088">
    <property type="entry name" value="Znf_NHR/GATA"/>
</dbReference>
<evidence type="ECO:0000256" key="6">
    <source>
        <dbReference type="ARBA" id="ARBA00023163"/>
    </source>
</evidence>
<evidence type="ECO:0000256" key="7">
    <source>
        <dbReference type="ARBA" id="ARBA00023170"/>
    </source>
</evidence>
<keyword evidence="6" id="KW-0804">Transcription</keyword>
<feature type="domain" description="NR LBD" evidence="10">
    <location>
        <begin position="105"/>
        <end position="353"/>
    </location>
</feature>
<dbReference type="Pfam" id="PF00104">
    <property type="entry name" value="Hormone_recep"/>
    <property type="match status" value="1"/>
</dbReference>
<feature type="domain" description="Nuclear receptor" evidence="9">
    <location>
        <begin position="9"/>
        <end position="84"/>
    </location>
</feature>
<evidence type="ECO:0000256" key="2">
    <source>
        <dbReference type="ARBA" id="ARBA00022771"/>
    </source>
</evidence>
<accession>A0AAV5TFD4</accession>
<evidence type="ECO:0000313" key="11">
    <source>
        <dbReference type="EMBL" id="GMS93278.1"/>
    </source>
</evidence>
<dbReference type="GO" id="GO:0005634">
    <property type="term" value="C:nucleus"/>
    <property type="evidence" value="ECO:0007669"/>
    <property type="project" value="TreeGrafter"/>
</dbReference>
<dbReference type="Gene3D" id="3.30.50.10">
    <property type="entry name" value="Erythroid Transcription Factor GATA-1, subunit A"/>
    <property type="match status" value="1"/>
</dbReference>
<keyword evidence="12" id="KW-1185">Reference proteome</keyword>
<evidence type="ECO:0000313" key="12">
    <source>
        <dbReference type="Proteomes" id="UP001432027"/>
    </source>
</evidence>
<evidence type="ECO:0000256" key="8">
    <source>
        <dbReference type="ARBA" id="ARBA00023242"/>
    </source>
</evidence>
<dbReference type="EMBL" id="BTSX01000004">
    <property type="protein sequence ID" value="GMS93278.1"/>
    <property type="molecule type" value="Genomic_DNA"/>
</dbReference>
<keyword evidence="7" id="KW-0675">Receptor</keyword>
<evidence type="ECO:0000256" key="3">
    <source>
        <dbReference type="ARBA" id="ARBA00022833"/>
    </source>
</evidence>
<comment type="caution">
    <text evidence="11">The sequence shown here is derived from an EMBL/GenBank/DDBJ whole genome shotgun (WGS) entry which is preliminary data.</text>
</comment>
<keyword evidence="2" id="KW-0863">Zinc-finger</keyword>
<keyword evidence="4" id="KW-0805">Transcription regulation</keyword>
<dbReference type="PANTHER" id="PTHR46011">
    <property type="entry name" value="NUCLEAR HORMONE RECEPTOR FAMILY MEMBER NHR-86-RELATED"/>
    <property type="match status" value="1"/>
</dbReference>
<dbReference type="AlphaFoldDB" id="A0AAV5TFD4"/>
<dbReference type="SMART" id="SM00399">
    <property type="entry name" value="ZnF_C4"/>
    <property type="match status" value="1"/>
</dbReference>
<dbReference type="Gene3D" id="1.10.565.10">
    <property type="entry name" value="Retinoid X Receptor"/>
    <property type="match status" value="1"/>
</dbReference>
<dbReference type="PRINTS" id="PR00047">
    <property type="entry name" value="STROIDFINGER"/>
</dbReference>
<dbReference type="GO" id="GO:0008270">
    <property type="term" value="F:zinc ion binding"/>
    <property type="evidence" value="ECO:0007669"/>
    <property type="project" value="UniProtKB-KW"/>
</dbReference>
<dbReference type="SUPFAM" id="SSF48508">
    <property type="entry name" value="Nuclear receptor ligand-binding domain"/>
    <property type="match status" value="1"/>
</dbReference>
<gene>
    <name evidence="11" type="ORF">PENTCL1PPCAC_15453</name>
</gene>
<dbReference type="InterPro" id="IPR001628">
    <property type="entry name" value="Znf_hrmn_rcpt"/>
</dbReference>
<keyword evidence="1" id="KW-0479">Metal-binding</keyword>
<keyword evidence="3" id="KW-0862">Zinc</keyword>
<organism evidence="11 12">
    <name type="scientific">Pristionchus entomophagus</name>
    <dbReference type="NCBI Taxonomy" id="358040"/>
    <lineage>
        <taxon>Eukaryota</taxon>
        <taxon>Metazoa</taxon>
        <taxon>Ecdysozoa</taxon>
        <taxon>Nematoda</taxon>
        <taxon>Chromadorea</taxon>
        <taxon>Rhabditida</taxon>
        <taxon>Rhabditina</taxon>
        <taxon>Diplogasteromorpha</taxon>
        <taxon>Diplogasteroidea</taxon>
        <taxon>Neodiplogasteridae</taxon>
        <taxon>Pristionchus</taxon>
    </lineage>
</organism>
<evidence type="ECO:0000259" key="9">
    <source>
        <dbReference type="PROSITE" id="PS51030"/>
    </source>
</evidence>
<dbReference type="GO" id="GO:0043565">
    <property type="term" value="F:sequence-specific DNA binding"/>
    <property type="evidence" value="ECO:0007669"/>
    <property type="project" value="InterPro"/>
</dbReference>
<dbReference type="GO" id="GO:0003700">
    <property type="term" value="F:DNA-binding transcription factor activity"/>
    <property type="evidence" value="ECO:0007669"/>
    <property type="project" value="InterPro"/>
</dbReference>
<evidence type="ECO:0000259" key="10">
    <source>
        <dbReference type="PROSITE" id="PS51843"/>
    </source>
</evidence>
<evidence type="ECO:0008006" key="13">
    <source>
        <dbReference type="Google" id="ProtNLM"/>
    </source>
</evidence>
<dbReference type="PANTHER" id="PTHR46011:SF6">
    <property type="entry name" value="HIGH ZINC ACTIVATED NUCLEAR RECEPTOR PROTEIN"/>
    <property type="match status" value="1"/>
</dbReference>
<feature type="non-terminal residue" evidence="11">
    <location>
        <position position="1"/>
    </location>
</feature>
<dbReference type="InterPro" id="IPR035500">
    <property type="entry name" value="NHR-like_dom_sf"/>
</dbReference>
<keyword evidence="5" id="KW-0238">DNA-binding</keyword>
<proteinExistence type="predicted"/>
<name>A0AAV5TFD4_9BILA</name>
<reference evidence="11" key="1">
    <citation type="submission" date="2023-10" db="EMBL/GenBank/DDBJ databases">
        <title>Genome assembly of Pristionchus species.</title>
        <authorList>
            <person name="Yoshida K."/>
            <person name="Sommer R.J."/>
        </authorList>
    </citation>
    <scope>NUCLEOTIDE SEQUENCE</scope>
    <source>
        <strain evidence="11">RS0144</strain>
    </source>
</reference>
<evidence type="ECO:0000256" key="1">
    <source>
        <dbReference type="ARBA" id="ARBA00022723"/>
    </source>
</evidence>
<dbReference type="Pfam" id="PF00105">
    <property type="entry name" value="zf-C4"/>
    <property type="match status" value="1"/>
</dbReference>
<dbReference type="PROSITE" id="PS51030">
    <property type="entry name" value="NUCLEAR_REC_DBD_2"/>
    <property type="match status" value="1"/>
</dbReference>
<dbReference type="SUPFAM" id="SSF57716">
    <property type="entry name" value="Glucocorticoid receptor-like (DNA-binding domain)"/>
    <property type="match status" value="1"/>
</dbReference>
<dbReference type="SMART" id="SM00430">
    <property type="entry name" value="HOLI"/>
    <property type="match status" value="1"/>
</dbReference>
<dbReference type="InterPro" id="IPR000536">
    <property type="entry name" value="Nucl_hrmn_rcpt_lig-bd"/>
</dbReference>